<proteinExistence type="predicted"/>
<evidence type="ECO:0000256" key="2">
    <source>
        <dbReference type="SAM" id="MobiDB-lite"/>
    </source>
</evidence>
<sequence>MDEYSDDGFDDLNDNTLQELENNAIQFTQAQKPAQSQFAPHAQAEAYGFALDDDDLDDTVVIDELAGPLPRPHPDHTLPLQQPRVLASLAGQQSRPSYPRRPNYPSLSRPAPRPLLSQRYPARPAPQPSQFARPPIPIPRPYQIQPSQALQGTATGNQHDVISALQARLSALEAEATAARGEAAILRSKFDKAQTTHDAEVARLKKQSAEQAVEQKRQVEAAKAAERTLATELHFVRQDREELGRAKTRKRDGPTTPKKNKVWGLADGFDGIEIMSSPTRGEAQKRKDSSFTIPPVERTPTKGKRKRPAVDSPTFALETHSEELGLDDMRNGAEPAAPSDTSSVLPYDFLKLVLDHSALHGQPLTFDLLSRFSFPSTPSETFASVIFQKLPQMGSSREPLRLLADFAEFMIDLWQRCLSEKYHAPIYYLAALASYTLQLNTIAVAPHVISSLIPLCTTTCRLVALPRFNSVDGDISNHPDQIVRQLYSDIDVTQCLSLLYLAALGCLPSPSEGSGMDLPSEYFHQVQFWKSVELEFILMMLSPKHPEPDWFGTLSLLWTSVLPHSIGPIPNSLSTTTHYANGRAEAETPESIANMIIDRVSSFLAESPRWATPDSAQQVNVRSAALRTMMVFATSPFGAMHIANSEVAIPRLVTVLCWAIDRLYDMDVQLSPRRLPDIRAGNDGPGVKLGDSMECRVRDPEGTQEMQMDLDDSAQPVPRDADVMEAETCYDDVADHDMHRLLCRFIAQAMVLLHTLVTDPRTANIVNMTAKLAASHGGAQRYLLTLARLNFAEEDLILEAGIDADTVELAHELLELAVTPDEGEGVGELFV</sequence>
<keyword evidence="1" id="KW-0175">Coiled coil</keyword>
<dbReference type="Pfam" id="PF21046">
    <property type="entry name" value="Rad26-like_C"/>
    <property type="match status" value="1"/>
</dbReference>
<feature type="region of interest" description="Disordered" evidence="2">
    <location>
        <begin position="277"/>
        <end position="323"/>
    </location>
</feature>
<dbReference type="InterPro" id="IPR048380">
    <property type="entry name" value="Rad26-like_N"/>
</dbReference>
<dbReference type="InterPro" id="IPR022093">
    <property type="entry name" value="Rad26-like_helical"/>
</dbReference>
<protein>
    <recommendedName>
        <fullName evidence="8">DNA repair protein Rad26</fullName>
    </recommendedName>
</protein>
<evidence type="ECO:0000256" key="1">
    <source>
        <dbReference type="SAM" id="Coils"/>
    </source>
</evidence>
<dbReference type="Proteomes" id="UP001287356">
    <property type="component" value="Unassembled WGS sequence"/>
</dbReference>
<reference evidence="6" key="1">
    <citation type="journal article" date="2023" name="Mol. Phylogenet. Evol.">
        <title>Genome-scale phylogeny and comparative genomics of the fungal order Sordariales.</title>
        <authorList>
            <person name="Hensen N."/>
            <person name="Bonometti L."/>
            <person name="Westerberg I."/>
            <person name="Brannstrom I.O."/>
            <person name="Guillou S."/>
            <person name="Cros-Aarteil S."/>
            <person name="Calhoun S."/>
            <person name="Haridas S."/>
            <person name="Kuo A."/>
            <person name="Mondo S."/>
            <person name="Pangilinan J."/>
            <person name="Riley R."/>
            <person name="LaButti K."/>
            <person name="Andreopoulos B."/>
            <person name="Lipzen A."/>
            <person name="Chen C."/>
            <person name="Yan M."/>
            <person name="Daum C."/>
            <person name="Ng V."/>
            <person name="Clum A."/>
            <person name="Steindorff A."/>
            <person name="Ohm R.A."/>
            <person name="Martin F."/>
            <person name="Silar P."/>
            <person name="Natvig D.O."/>
            <person name="Lalanne C."/>
            <person name="Gautier V."/>
            <person name="Ament-Velasquez S.L."/>
            <person name="Kruys A."/>
            <person name="Hutchinson M.I."/>
            <person name="Powell A.J."/>
            <person name="Barry K."/>
            <person name="Miller A.N."/>
            <person name="Grigoriev I.V."/>
            <person name="Debuchy R."/>
            <person name="Gladieux P."/>
            <person name="Hiltunen Thoren M."/>
            <person name="Johannesson H."/>
        </authorList>
    </citation>
    <scope>NUCLEOTIDE SEQUENCE</scope>
    <source>
        <strain evidence="6">CBS 958.72</strain>
    </source>
</reference>
<dbReference type="AlphaFoldDB" id="A0AAE0NFY6"/>
<feature type="coiled-coil region" evidence="1">
    <location>
        <begin position="162"/>
        <end position="225"/>
    </location>
</feature>
<comment type="caution">
    <text evidence="6">The sequence shown here is derived from an EMBL/GenBank/DDBJ whole genome shotgun (WGS) entry which is preliminary data.</text>
</comment>
<evidence type="ECO:0000259" key="3">
    <source>
        <dbReference type="Pfam" id="PF12331"/>
    </source>
</evidence>
<keyword evidence="7" id="KW-1185">Reference proteome</keyword>
<evidence type="ECO:0000259" key="4">
    <source>
        <dbReference type="Pfam" id="PF21046"/>
    </source>
</evidence>
<feature type="compositionally biased region" description="Low complexity" evidence="2">
    <location>
        <begin position="94"/>
        <end position="119"/>
    </location>
</feature>
<feature type="domain" description="Rad26-like N-terminal" evidence="5">
    <location>
        <begin position="349"/>
        <end position="395"/>
    </location>
</feature>
<evidence type="ECO:0008006" key="8">
    <source>
        <dbReference type="Google" id="ProtNLM"/>
    </source>
</evidence>
<feature type="domain" description="Rad26-like C-terminal" evidence="4">
    <location>
        <begin position="767"/>
        <end position="830"/>
    </location>
</feature>
<organism evidence="6 7">
    <name type="scientific">Lasiosphaeria ovina</name>
    <dbReference type="NCBI Taxonomy" id="92902"/>
    <lineage>
        <taxon>Eukaryota</taxon>
        <taxon>Fungi</taxon>
        <taxon>Dikarya</taxon>
        <taxon>Ascomycota</taxon>
        <taxon>Pezizomycotina</taxon>
        <taxon>Sordariomycetes</taxon>
        <taxon>Sordariomycetidae</taxon>
        <taxon>Sordariales</taxon>
        <taxon>Lasiosphaeriaceae</taxon>
        <taxon>Lasiosphaeria</taxon>
    </lineage>
</organism>
<dbReference type="EMBL" id="JAULSN010000002">
    <property type="protein sequence ID" value="KAK3380764.1"/>
    <property type="molecule type" value="Genomic_DNA"/>
</dbReference>
<evidence type="ECO:0000313" key="6">
    <source>
        <dbReference type="EMBL" id="KAK3380764.1"/>
    </source>
</evidence>
<name>A0AAE0NFY6_9PEZI</name>
<feature type="region of interest" description="Disordered" evidence="2">
    <location>
        <begin position="90"/>
        <end position="143"/>
    </location>
</feature>
<feature type="region of interest" description="Disordered" evidence="2">
    <location>
        <begin position="243"/>
        <end position="263"/>
    </location>
</feature>
<gene>
    <name evidence="6" type="ORF">B0T24DRAFT_548632</name>
</gene>
<evidence type="ECO:0000259" key="5">
    <source>
        <dbReference type="Pfam" id="PF21048"/>
    </source>
</evidence>
<reference evidence="6" key="2">
    <citation type="submission" date="2023-06" db="EMBL/GenBank/DDBJ databases">
        <authorList>
            <consortium name="Lawrence Berkeley National Laboratory"/>
            <person name="Haridas S."/>
            <person name="Hensen N."/>
            <person name="Bonometti L."/>
            <person name="Westerberg I."/>
            <person name="Brannstrom I.O."/>
            <person name="Guillou S."/>
            <person name="Cros-Aarteil S."/>
            <person name="Calhoun S."/>
            <person name="Kuo A."/>
            <person name="Mondo S."/>
            <person name="Pangilinan J."/>
            <person name="Riley R."/>
            <person name="Labutti K."/>
            <person name="Andreopoulos B."/>
            <person name="Lipzen A."/>
            <person name="Chen C."/>
            <person name="Yanf M."/>
            <person name="Daum C."/>
            <person name="Ng V."/>
            <person name="Clum A."/>
            <person name="Steindorff A."/>
            <person name="Ohm R."/>
            <person name="Martin F."/>
            <person name="Silar P."/>
            <person name="Natvig D."/>
            <person name="Lalanne C."/>
            <person name="Gautier V."/>
            <person name="Ament-Velasquez S.L."/>
            <person name="Kruys A."/>
            <person name="Hutchinson M.I."/>
            <person name="Powell A.J."/>
            <person name="Barry K."/>
            <person name="Miller A.N."/>
            <person name="Grigoriev I.V."/>
            <person name="Debuchy R."/>
            <person name="Gladieux P."/>
            <person name="Thoren M.H."/>
            <person name="Johannesson H."/>
        </authorList>
    </citation>
    <scope>NUCLEOTIDE SEQUENCE</scope>
    <source>
        <strain evidence="6">CBS 958.72</strain>
    </source>
</reference>
<feature type="domain" description="Rad26-like helical repeats" evidence="3">
    <location>
        <begin position="455"/>
        <end position="757"/>
    </location>
</feature>
<dbReference type="InterPro" id="IPR048379">
    <property type="entry name" value="Rad26-like_C"/>
</dbReference>
<dbReference type="Pfam" id="PF12331">
    <property type="entry name" value="Rad26-like_helical_rpts"/>
    <property type="match status" value="1"/>
</dbReference>
<dbReference type="Pfam" id="PF21048">
    <property type="entry name" value="Rad26-like_N"/>
    <property type="match status" value="1"/>
</dbReference>
<evidence type="ECO:0000313" key="7">
    <source>
        <dbReference type="Proteomes" id="UP001287356"/>
    </source>
</evidence>
<accession>A0AAE0NFY6</accession>